<evidence type="ECO:0000313" key="3">
    <source>
        <dbReference type="Proteomes" id="UP000801492"/>
    </source>
</evidence>
<reference evidence="2" key="1">
    <citation type="submission" date="2019-08" db="EMBL/GenBank/DDBJ databases">
        <title>The genome of the North American firefly Photinus pyralis.</title>
        <authorList>
            <consortium name="Photinus pyralis genome working group"/>
            <person name="Fallon T.R."/>
            <person name="Sander Lower S.E."/>
            <person name="Weng J.-K."/>
        </authorList>
    </citation>
    <scope>NUCLEOTIDE SEQUENCE</scope>
    <source>
        <strain evidence="2">TRF0915ILg1</strain>
        <tissue evidence="2">Whole body</tissue>
    </source>
</reference>
<dbReference type="PANTHER" id="PTHR46599">
    <property type="entry name" value="PIGGYBAC TRANSPOSABLE ELEMENT-DERIVED PROTEIN 4"/>
    <property type="match status" value="1"/>
</dbReference>
<dbReference type="InterPro" id="IPR029526">
    <property type="entry name" value="PGBD"/>
</dbReference>
<protein>
    <recommendedName>
        <fullName evidence="1">PiggyBac transposable element-derived protein domain-containing protein</fullName>
    </recommendedName>
</protein>
<dbReference type="EMBL" id="VTPC01046129">
    <property type="protein sequence ID" value="KAF2890813.1"/>
    <property type="molecule type" value="Genomic_DNA"/>
</dbReference>
<dbReference type="Proteomes" id="UP000801492">
    <property type="component" value="Unassembled WGS sequence"/>
</dbReference>
<organism evidence="2 3">
    <name type="scientific">Ignelater luminosus</name>
    <name type="common">Cucubano</name>
    <name type="synonym">Pyrophorus luminosus</name>
    <dbReference type="NCBI Taxonomy" id="2038154"/>
    <lineage>
        <taxon>Eukaryota</taxon>
        <taxon>Metazoa</taxon>
        <taxon>Ecdysozoa</taxon>
        <taxon>Arthropoda</taxon>
        <taxon>Hexapoda</taxon>
        <taxon>Insecta</taxon>
        <taxon>Pterygota</taxon>
        <taxon>Neoptera</taxon>
        <taxon>Endopterygota</taxon>
        <taxon>Coleoptera</taxon>
        <taxon>Polyphaga</taxon>
        <taxon>Elateriformia</taxon>
        <taxon>Elateroidea</taxon>
        <taxon>Elateridae</taxon>
        <taxon>Agrypninae</taxon>
        <taxon>Pyrophorini</taxon>
        <taxon>Ignelater</taxon>
    </lineage>
</organism>
<dbReference type="Pfam" id="PF13843">
    <property type="entry name" value="DDE_Tnp_1_7"/>
    <property type="match status" value="1"/>
</dbReference>
<evidence type="ECO:0000259" key="1">
    <source>
        <dbReference type="Pfam" id="PF13843"/>
    </source>
</evidence>
<dbReference type="OrthoDB" id="6782332at2759"/>
<comment type="caution">
    <text evidence="2">The sequence shown here is derived from an EMBL/GenBank/DDBJ whole genome shotgun (WGS) entry which is preliminary data.</text>
</comment>
<name>A0A8K0CNR3_IGNLU</name>
<accession>A0A8K0CNR3</accession>
<dbReference type="AlphaFoldDB" id="A0A8K0CNR3"/>
<feature type="domain" description="PiggyBac transposable element-derived protein" evidence="1">
    <location>
        <begin position="2"/>
        <end position="129"/>
    </location>
</feature>
<gene>
    <name evidence="2" type="ORF">ILUMI_15360</name>
</gene>
<evidence type="ECO:0000313" key="2">
    <source>
        <dbReference type="EMBL" id="KAF2890813.1"/>
    </source>
</evidence>
<sequence length="129" mass="15054">MIVTCTNQSMDTMKRKFAKERDFRHTYAIELKAFIGLLYLAGVYKSKKLWGQDGNAIKKFGLVMSIKRFKILIRCLRFDDRTTRSERKALGHLAPIREVFEKFVKNCQSFYSPSENVTINEMLSGFRGK</sequence>
<proteinExistence type="predicted"/>
<keyword evidence="3" id="KW-1185">Reference proteome</keyword>
<dbReference type="PANTHER" id="PTHR46599:SF3">
    <property type="entry name" value="PIGGYBAC TRANSPOSABLE ELEMENT-DERIVED PROTEIN 4"/>
    <property type="match status" value="1"/>
</dbReference>